<dbReference type="EC" id="2.3.1.-" evidence="2"/>
<dbReference type="Pfam" id="PF13302">
    <property type="entry name" value="Acetyltransf_3"/>
    <property type="match status" value="1"/>
</dbReference>
<dbReference type="GO" id="GO:1990189">
    <property type="term" value="F:protein N-terminal-serine acetyltransferase activity"/>
    <property type="evidence" value="ECO:0007669"/>
    <property type="project" value="TreeGrafter"/>
</dbReference>
<dbReference type="SUPFAM" id="SSF55729">
    <property type="entry name" value="Acyl-CoA N-acyltransferases (Nat)"/>
    <property type="match status" value="1"/>
</dbReference>
<dbReference type="RefSeq" id="WP_110481707.1">
    <property type="nucleotide sequence ID" value="NZ_CP024988.1"/>
</dbReference>
<dbReference type="Gene3D" id="3.40.630.30">
    <property type="match status" value="1"/>
</dbReference>
<proteinExistence type="predicted"/>
<reference evidence="3" key="1">
    <citation type="submission" date="2017-11" db="EMBL/GenBank/DDBJ databases">
        <title>Otitis media/interna in a cat caused by the recently described species Corynebacterium provencense.</title>
        <authorList>
            <person name="Kittl S."/>
            <person name="Brodard I."/>
            <person name="Rychener L."/>
            <person name="Jores J."/>
            <person name="Roosje P."/>
            <person name="Gobeli Brawand S."/>
        </authorList>
    </citation>
    <scope>NUCLEOTIDE SEQUENCE [LARGE SCALE GENOMIC DNA]</scope>
    <source>
        <strain evidence="3">17KM38</strain>
    </source>
</reference>
<dbReference type="InterPro" id="IPR051908">
    <property type="entry name" value="Ribosomal_N-acetyltransferase"/>
</dbReference>
<dbReference type="AlphaFoldDB" id="A0A2Z3YPX4"/>
<evidence type="ECO:0000313" key="3">
    <source>
        <dbReference type="Proteomes" id="UP000247696"/>
    </source>
</evidence>
<dbReference type="PROSITE" id="PS51186">
    <property type="entry name" value="GNAT"/>
    <property type="match status" value="1"/>
</dbReference>
<dbReference type="PANTHER" id="PTHR43441:SF2">
    <property type="entry name" value="FAMILY ACETYLTRANSFERASE, PUTATIVE (AFU_ORTHOLOGUE AFUA_7G00850)-RELATED"/>
    <property type="match status" value="1"/>
</dbReference>
<dbReference type="InterPro" id="IPR016181">
    <property type="entry name" value="Acyl_CoA_acyltransferase"/>
</dbReference>
<sequence>MSPTIRSLSRAHIPTILEACGDWQELSHFGAPYWRPRSEAELERKVASMAGPSPAGEYNFVIVEGERLVGECSLHSVDLRNRVAQIGVCVWNPNDRHNGYGRFGVEQMVAFGFGSLGLLRLEAWILDDNAPSLGLFRKLGFGYEGLLRQRFLVGGQAHDMHVLGLVKSSL</sequence>
<dbReference type="InterPro" id="IPR000182">
    <property type="entry name" value="GNAT_dom"/>
</dbReference>
<accession>A0A2Z3YPX4</accession>
<keyword evidence="2" id="KW-0012">Acyltransferase</keyword>
<dbReference type="GO" id="GO:0005737">
    <property type="term" value="C:cytoplasm"/>
    <property type="evidence" value="ECO:0007669"/>
    <property type="project" value="TreeGrafter"/>
</dbReference>
<keyword evidence="2" id="KW-0808">Transferase</keyword>
<dbReference type="PANTHER" id="PTHR43441">
    <property type="entry name" value="RIBOSOMAL-PROTEIN-SERINE ACETYLTRANSFERASE"/>
    <property type="match status" value="1"/>
</dbReference>
<evidence type="ECO:0000313" key="2">
    <source>
        <dbReference type="EMBL" id="AWT26758.1"/>
    </source>
</evidence>
<feature type="domain" description="N-acetyltransferase" evidence="1">
    <location>
        <begin position="3"/>
        <end position="165"/>
    </location>
</feature>
<protein>
    <submittedName>
        <fullName evidence="2">Acetyltransferase</fullName>
        <ecNumber evidence="2">2.3.1.-</ecNumber>
    </submittedName>
</protein>
<name>A0A2Z3YPX4_9CORY</name>
<keyword evidence="3" id="KW-1185">Reference proteome</keyword>
<organism evidence="2 3">
    <name type="scientific">Corynebacterium provencense</name>
    <dbReference type="NCBI Taxonomy" id="1737425"/>
    <lineage>
        <taxon>Bacteria</taxon>
        <taxon>Bacillati</taxon>
        <taxon>Actinomycetota</taxon>
        <taxon>Actinomycetes</taxon>
        <taxon>Mycobacteriales</taxon>
        <taxon>Corynebacteriaceae</taxon>
        <taxon>Corynebacterium</taxon>
    </lineage>
</organism>
<dbReference type="OrthoDB" id="5191051at2"/>
<dbReference type="Proteomes" id="UP000247696">
    <property type="component" value="Chromosome"/>
</dbReference>
<dbReference type="KEGG" id="cpre:Csp1_19900"/>
<dbReference type="EMBL" id="CP024988">
    <property type="protein sequence ID" value="AWT26758.1"/>
    <property type="molecule type" value="Genomic_DNA"/>
</dbReference>
<gene>
    <name evidence="2" type="ORF">Csp1_19900</name>
</gene>
<dbReference type="GO" id="GO:0008999">
    <property type="term" value="F:protein-N-terminal-alanine acetyltransferase activity"/>
    <property type="evidence" value="ECO:0007669"/>
    <property type="project" value="TreeGrafter"/>
</dbReference>
<evidence type="ECO:0000259" key="1">
    <source>
        <dbReference type="PROSITE" id="PS51186"/>
    </source>
</evidence>